<protein>
    <recommendedName>
        <fullName evidence="2">Histone deacetylase interacting domain-containing protein</fullName>
    </recommendedName>
</protein>
<dbReference type="InterPro" id="IPR039774">
    <property type="entry name" value="Sin3-like"/>
</dbReference>
<dbReference type="EMBL" id="JAPFFF010000015">
    <property type="protein sequence ID" value="KAK8866824.1"/>
    <property type="molecule type" value="Genomic_DNA"/>
</dbReference>
<reference evidence="3 4" key="1">
    <citation type="submission" date="2024-04" db="EMBL/GenBank/DDBJ databases">
        <title>Tritrichomonas musculus Genome.</title>
        <authorList>
            <person name="Alves-Ferreira E."/>
            <person name="Grigg M."/>
            <person name="Lorenzi H."/>
            <person name="Galac M."/>
        </authorList>
    </citation>
    <scope>NUCLEOTIDE SEQUENCE [LARGE SCALE GENOMIC DNA]</scope>
    <source>
        <strain evidence="3 4">EAF2021</strain>
    </source>
</reference>
<gene>
    <name evidence="3" type="ORF">M9Y10_009792</name>
</gene>
<dbReference type="Proteomes" id="UP001470230">
    <property type="component" value="Unassembled WGS sequence"/>
</dbReference>
<dbReference type="InterPro" id="IPR013194">
    <property type="entry name" value="HDAC_interact_dom"/>
</dbReference>
<evidence type="ECO:0000259" key="2">
    <source>
        <dbReference type="SMART" id="SM00761"/>
    </source>
</evidence>
<dbReference type="Pfam" id="PF08295">
    <property type="entry name" value="Sin3_corepress"/>
    <property type="match status" value="1"/>
</dbReference>
<accession>A0ABR2IPH8</accession>
<organism evidence="3 4">
    <name type="scientific">Tritrichomonas musculus</name>
    <dbReference type="NCBI Taxonomy" id="1915356"/>
    <lineage>
        <taxon>Eukaryota</taxon>
        <taxon>Metamonada</taxon>
        <taxon>Parabasalia</taxon>
        <taxon>Tritrichomonadida</taxon>
        <taxon>Tritrichomonadidae</taxon>
        <taxon>Tritrichomonas</taxon>
    </lineage>
</organism>
<comment type="caution">
    <text evidence="3">The sequence shown here is derived from an EMBL/GenBank/DDBJ whole genome shotgun (WGS) entry which is preliminary data.</text>
</comment>
<feature type="domain" description="Histone deacetylase interacting" evidence="2">
    <location>
        <begin position="205"/>
        <end position="304"/>
    </location>
</feature>
<name>A0ABR2IPH8_9EUKA</name>
<keyword evidence="4" id="KW-1185">Reference proteome</keyword>
<dbReference type="PANTHER" id="PTHR12346">
    <property type="entry name" value="SIN3B-RELATED"/>
    <property type="match status" value="1"/>
</dbReference>
<dbReference type="PANTHER" id="PTHR12346:SF0">
    <property type="entry name" value="SIN3A, ISOFORM G"/>
    <property type="match status" value="1"/>
</dbReference>
<evidence type="ECO:0000256" key="1">
    <source>
        <dbReference type="ARBA" id="ARBA00022491"/>
    </source>
</evidence>
<evidence type="ECO:0000313" key="4">
    <source>
        <dbReference type="Proteomes" id="UP001470230"/>
    </source>
</evidence>
<proteinExistence type="predicted"/>
<sequence>MNDRDLLAFISDLQLRCGKDHIASDLTLHALDQLRKGEITEKYCSEIIKTFLRPYPDLLERFSIIVEGPPPPCTRTGCIGSDEPFINTSIEFELWPSSLGSFLRKSRRALLHQCTMDDVFVLLEHINEQTSGPFWLLWDLYKPILPSCSFIQAIYDGFIDRSTIPIALEMPLTPSQSDKDPTSGVPYTIFDSDIFCCYYSDCRPTTRPLGLLRHYSYGLLERKDVNVFCSGRTPLDFSVLNDRWATNASGSEGQFQPAQKNQYENKLFDMEDERITLDVRICRLNNTVSKLTKLLDNIKNHSVVLCPDTFPHGILNSLDILSLRELYDTYLPTLLKKIVEQPIDMIPIIISRTSEKIIILKEVRRNKESDYHDLNKKNYPKSLEVRHEEKQPQQQAIQAPIPTNLSFELSYPEEPSKYTAELILKTYKLSNNNNKESIMSSVIEYILTVLNLAKPTPLSRHLRFTLYPSNTTIDKRGDQCVYMSIDLISLFQLFSKIVSIVEKVISIQPSSKNDIDDNNNDDNLNNDNVIQNKSNDFLSNDSGKRGIQLAVAIGNVSESIFQPSSTQETISDALTNYIISGKHNSSLESLFEMPSTLPPGSLENLKKTVHLFIKTAINTYSDDSNQLYIDAFKCNDEKMYRAICLEKLSSQTYYTANLTEKESSNGEKRKVVSFKTFIPRVARMTHSLKLFYTPEIGPALLDESAHDEQQIKILTGRYSTTAKLARRPTSGRQGFSDLKFRLSSNEIQFSNFAQTVMLRK</sequence>
<dbReference type="SMART" id="SM00761">
    <property type="entry name" value="HDAC_interact"/>
    <property type="match status" value="1"/>
</dbReference>
<keyword evidence="1" id="KW-0678">Repressor</keyword>
<evidence type="ECO:0000313" key="3">
    <source>
        <dbReference type="EMBL" id="KAK8866824.1"/>
    </source>
</evidence>